<dbReference type="PANTHER" id="PTHR11138:SF5">
    <property type="entry name" value="METHIONYL-TRNA FORMYLTRANSFERASE, MITOCHONDRIAL"/>
    <property type="match status" value="1"/>
</dbReference>
<evidence type="ECO:0000259" key="2">
    <source>
        <dbReference type="Pfam" id="PF00551"/>
    </source>
</evidence>
<dbReference type="CDD" id="cd08646">
    <property type="entry name" value="FMT_core_Met-tRNA-FMT_N"/>
    <property type="match status" value="1"/>
</dbReference>
<dbReference type="InterPro" id="IPR002376">
    <property type="entry name" value="Formyl_transf_N"/>
</dbReference>
<comment type="caution">
    <text evidence="3">The sequence shown here is derived from an EMBL/GenBank/DDBJ whole genome shotgun (WGS) entry which is preliminary data.</text>
</comment>
<dbReference type="PANTHER" id="PTHR11138">
    <property type="entry name" value="METHIONYL-TRNA FORMYLTRANSFERASE"/>
    <property type="match status" value="1"/>
</dbReference>
<reference evidence="3 4" key="1">
    <citation type="submission" date="2022-12" db="EMBL/GenBank/DDBJ databases">
        <title>Genomic features and morphological characterization of a novel Knufia sp. strain isolated from spacecraft assembly facility.</title>
        <authorList>
            <person name="Teixeira M."/>
            <person name="Chander A.M."/>
            <person name="Stajich J.E."/>
            <person name="Venkateswaran K."/>
        </authorList>
    </citation>
    <scope>NUCLEOTIDE SEQUENCE [LARGE SCALE GENOMIC DNA]</scope>
    <source>
        <strain evidence="3 4">FJI-L2-BK-P2</strain>
    </source>
</reference>
<accession>A0AAN8ETR8</accession>
<gene>
    <name evidence="3" type="primary">FMT1</name>
    <name evidence="3" type="ORF">OHC33_000591</name>
</gene>
<dbReference type="GO" id="GO:0005739">
    <property type="term" value="C:mitochondrion"/>
    <property type="evidence" value="ECO:0007669"/>
    <property type="project" value="TreeGrafter"/>
</dbReference>
<sequence length="386" mass="41942">MPSASSGVRLKSSYRNNDTPLRILFCGSDEFSITSLEAVHSSAKSPDSNIASIDVATKIDKRTGRGLKIIKPPPIKPAAEKLGLPVHQFDTFRGWDLPVLSSSGESYINMIIAVSFGLLVPPRILRACQFGGLNVHPSMLPDLKGSSPIEHAIINDYRTTGVTVQTLHPSKFDEGNIVLQTPSPGLPIPEPDTITSPELQNFLAPIGAELLVRSLRERLYLNPQAPSPTTGTFELNRAPKLSPEARHVNFQTMTSTHILRLNRALGRLWVRPSSIEASQDDTRLIWGSDMRLADEDDLRCVSEVTLDKAEIGLPFTVTNLRSSMVDSASSLLVKCADAKFLCIPTVRISGLRSGNSAVMAAKANLLGTAESISGNLEIRKFHHLPG</sequence>
<dbReference type="EMBL" id="JAKLMC020000001">
    <property type="protein sequence ID" value="KAK5958748.1"/>
    <property type="molecule type" value="Genomic_DNA"/>
</dbReference>
<evidence type="ECO:0000313" key="3">
    <source>
        <dbReference type="EMBL" id="KAK5958748.1"/>
    </source>
</evidence>
<dbReference type="EC" id="2.1.2.9" evidence="1"/>
<protein>
    <recommendedName>
        <fullName evidence="1">methionyl-tRNA formyltransferase</fullName>
        <ecNumber evidence="1">2.1.2.9</ecNumber>
    </recommendedName>
</protein>
<dbReference type="InterPro" id="IPR036477">
    <property type="entry name" value="Formyl_transf_N_sf"/>
</dbReference>
<proteinExistence type="predicted"/>
<dbReference type="Pfam" id="PF00551">
    <property type="entry name" value="Formyl_trans_N"/>
    <property type="match status" value="1"/>
</dbReference>
<feature type="domain" description="Formyl transferase N-terminal" evidence="2">
    <location>
        <begin position="22"/>
        <end position="184"/>
    </location>
</feature>
<organism evidence="3 4">
    <name type="scientific">Knufia fluminis</name>
    <dbReference type="NCBI Taxonomy" id="191047"/>
    <lineage>
        <taxon>Eukaryota</taxon>
        <taxon>Fungi</taxon>
        <taxon>Dikarya</taxon>
        <taxon>Ascomycota</taxon>
        <taxon>Pezizomycotina</taxon>
        <taxon>Eurotiomycetes</taxon>
        <taxon>Chaetothyriomycetidae</taxon>
        <taxon>Chaetothyriales</taxon>
        <taxon>Trichomeriaceae</taxon>
        <taxon>Knufia</taxon>
    </lineage>
</organism>
<name>A0AAN8ETR8_9EURO</name>
<evidence type="ECO:0000313" key="4">
    <source>
        <dbReference type="Proteomes" id="UP001316803"/>
    </source>
</evidence>
<keyword evidence="4" id="KW-1185">Reference proteome</keyword>
<evidence type="ECO:0000256" key="1">
    <source>
        <dbReference type="ARBA" id="ARBA00012261"/>
    </source>
</evidence>
<keyword evidence="3" id="KW-0808">Transferase</keyword>
<dbReference type="AlphaFoldDB" id="A0AAN8ETR8"/>
<dbReference type="Gene3D" id="3.40.50.12230">
    <property type="match status" value="1"/>
</dbReference>
<dbReference type="Proteomes" id="UP001316803">
    <property type="component" value="Unassembled WGS sequence"/>
</dbReference>
<dbReference type="InterPro" id="IPR041711">
    <property type="entry name" value="Met-tRNA-FMT_N"/>
</dbReference>
<dbReference type="GO" id="GO:0004479">
    <property type="term" value="F:methionyl-tRNA formyltransferase activity"/>
    <property type="evidence" value="ECO:0007669"/>
    <property type="project" value="UniProtKB-EC"/>
</dbReference>
<dbReference type="SUPFAM" id="SSF53328">
    <property type="entry name" value="Formyltransferase"/>
    <property type="match status" value="1"/>
</dbReference>